<evidence type="ECO:0000313" key="1">
    <source>
        <dbReference type="EMBL" id="MPN19490.1"/>
    </source>
</evidence>
<protein>
    <submittedName>
        <fullName evidence="1">Uncharacterized protein</fullName>
    </submittedName>
</protein>
<accession>A0A645G0R5</accession>
<dbReference type="AlphaFoldDB" id="A0A645G0R5"/>
<organism evidence="1">
    <name type="scientific">bioreactor metagenome</name>
    <dbReference type="NCBI Taxonomy" id="1076179"/>
    <lineage>
        <taxon>unclassified sequences</taxon>
        <taxon>metagenomes</taxon>
        <taxon>ecological metagenomes</taxon>
    </lineage>
</organism>
<reference evidence="1" key="1">
    <citation type="submission" date="2019-08" db="EMBL/GenBank/DDBJ databases">
        <authorList>
            <person name="Kucharzyk K."/>
            <person name="Murdoch R.W."/>
            <person name="Higgins S."/>
            <person name="Loffler F."/>
        </authorList>
    </citation>
    <scope>NUCLEOTIDE SEQUENCE</scope>
</reference>
<gene>
    <name evidence="1" type="ORF">SDC9_166860</name>
</gene>
<proteinExistence type="predicted"/>
<sequence>MGEHGDACTGVTKLGQGRQGSLDAAIIGDDVAVERHVEVTADDDTLAANIVQQFIH</sequence>
<name>A0A645G0R5_9ZZZZ</name>
<dbReference type="EMBL" id="VSSQ01067049">
    <property type="protein sequence ID" value="MPN19490.1"/>
    <property type="molecule type" value="Genomic_DNA"/>
</dbReference>
<dbReference type="AntiFam" id="ANF00180">
    <property type="entry name" value="Shadow ORF (opposite PGK1)"/>
</dbReference>
<comment type="caution">
    <text evidence="1">The sequence shown here is derived from an EMBL/GenBank/DDBJ whole genome shotgun (WGS) entry which is preliminary data.</text>
</comment>